<comment type="caution">
    <text evidence="8">The sequence shown here is derived from an EMBL/GenBank/DDBJ whole genome shotgun (WGS) entry which is preliminary data.</text>
</comment>
<feature type="domain" description="Tyr recombinase" evidence="6">
    <location>
        <begin position="193"/>
        <end position="417"/>
    </location>
</feature>
<accession>A0A1S1X1G6</accession>
<evidence type="ECO:0000256" key="1">
    <source>
        <dbReference type="ARBA" id="ARBA00008857"/>
    </source>
</evidence>
<dbReference type="PROSITE" id="PS51898">
    <property type="entry name" value="TYR_RECOMBINASE"/>
    <property type="match status" value="1"/>
</dbReference>
<name>A0A1S1X1G6_9NEIS</name>
<evidence type="ECO:0000259" key="7">
    <source>
        <dbReference type="PROSITE" id="PS51900"/>
    </source>
</evidence>
<dbReference type="Gene3D" id="1.10.443.10">
    <property type="entry name" value="Intergrase catalytic core"/>
    <property type="match status" value="1"/>
</dbReference>
<evidence type="ECO:0000313" key="10">
    <source>
        <dbReference type="Proteomes" id="UP000180088"/>
    </source>
</evidence>
<dbReference type="AlphaFoldDB" id="A0A1S1X1G6"/>
<dbReference type="GO" id="GO:0015074">
    <property type="term" value="P:DNA integration"/>
    <property type="evidence" value="ECO:0007669"/>
    <property type="project" value="UniProtKB-KW"/>
</dbReference>
<feature type="domain" description="Core-binding (CB)" evidence="7">
    <location>
        <begin position="77"/>
        <end position="168"/>
    </location>
</feature>
<sequence length="429" mass="50216">MPLKKQTFNADEIEIYDEAVVYKRGEYWQMRMWLGKEKKYARFSLRTRNRDTAIDKAKKYYHELMAQQLAGKTYFSKTTKQGVEEYLKQRALDVEAELIVKGRYGTIKTHLEHWLDFIGRDTKLKELERTDCENYLHSRTKTKKKINVSQTTVANEQSSINAMMAWLYKRNETYIEAFDFKPLKRIDRCDEALRRSTFEDDEIVRIKTELETYIADAKKNIKEEGNLAKAITGYYLLISIITGLRRGEQIQLKWSGIKWLEKNVKGQTSDDTYNLVKITVRAETTKVRKTRHFVVKDSEYFDELFKLLQPRYVKANKDNKKAKAFGDTFVFSANGTSMLTPRAIGYHFDKIVELAEIKDTDTRDLVPYSFRHYFITDRVNRGATPTQVAETCGTSTAQIEKTYIHTSEAKMITNALPQFEYRDGLLIPK</sequence>
<dbReference type="EMBL" id="MKCT01000001">
    <property type="protein sequence ID" value="OHX21036.1"/>
    <property type="molecule type" value="Genomic_DNA"/>
</dbReference>
<dbReference type="SUPFAM" id="SSF56349">
    <property type="entry name" value="DNA breaking-rejoining enzymes"/>
    <property type="match status" value="1"/>
</dbReference>
<evidence type="ECO:0000256" key="2">
    <source>
        <dbReference type="ARBA" id="ARBA00022908"/>
    </source>
</evidence>
<dbReference type="InterPro" id="IPR050090">
    <property type="entry name" value="Tyrosine_recombinase_XerCD"/>
</dbReference>
<keyword evidence="11" id="KW-1185">Reference proteome</keyword>
<dbReference type="Pfam" id="PF00589">
    <property type="entry name" value="Phage_integrase"/>
    <property type="match status" value="1"/>
</dbReference>
<dbReference type="InterPro" id="IPR010998">
    <property type="entry name" value="Integrase_recombinase_N"/>
</dbReference>
<evidence type="ECO:0000259" key="6">
    <source>
        <dbReference type="PROSITE" id="PS51898"/>
    </source>
</evidence>
<dbReference type="GO" id="GO:0006310">
    <property type="term" value="P:DNA recombination"/>
    <property type="evidence" value="ECO:0007669"/>
    <property type="project" value="UniProtKB-KW"/>
</dbReference>
<keyword evidence="4" id="KW-0233">DNA recombination</keyword>
<dbReference type="OrthoDB" id="102994at2"/>
<evidence type="ECO:0000256" key="3">
    <source>
        <dbReference type="ARBA" id="ARBA00023125"/>
    </source>
</evidence>
<evidence type="ECO:0000313" key="11">
    <source>
        <dbReference type="Proteomes" id="UP000180280"/>
    </source>
</evidence>
<dbReference type="STRING" id="1903179.BI347_06370"/>
<evidence type="ECO:0000256" key="5">
    <source>
        <dbReference type="PROSITE-ProRule" id="PRU01248"/>
    </source>
</evidence>
<dbReference type="EMBL" id="MKCS01000001">
    <property type="protein sequence ID" value="OHX13168.1"/>
    <property type="molecule type" value="Genomic_DNA"/>
</dbReference>
<dbReference type="InterPro" id="IPR044068">
    <property type="entry name" value="CB"/>
</dbReference>
<dbReference type="CDD" id="cd00397">
    <property type="entry name" value="DNA_BRE_C"/>
    <property type="match status" value="1"/>
</dbReference>
<reference evidence="10 11" key="1">
    <citation type="submission" date="2016-09" db="EMBL/GenBank/DDBJ databases">
        <title>Chromobacterium muskegensis sp. nov., an insecticidal bacterium isolated from Sphagnum bogs.</title>
        <authorList>
            <person name="Sparks M.E."/>
            <person name="Blackburn M.B."/>
            <person name="Gundersen-Rindal D.E."/>
            <person name="Mitchell A."/>
            <person name="Farrar R."/>
            <person name="Kuhar D."/>
        </authorList>
    </citation>
    <scope>NUCLEOTIDE SEQUENCE [LARGE SCALE GENOMIC DNA]</scope>
    <source>
        <strain evidence="9 11">14B-1</strain>
        <strain evidence="8 10">37-2</strain>
    </source>
</reference>
<gene>
    <name evidence="9" type="ORF">BI344_00315</name>
    <name evidence="8" type="ORF">BI347_06370</name>
</gene>
<dbReference type="PANTHER" id="PTHR30349:SF41">
    <property type="entry name" value="INTEGRASE_RECOMBINASE PROTEIN MJ0367-RELATED"/>
    <property type="match status" value="1"/>
</dbReference>
<dbReference type="Gene3D" id="1.10.150.130">
    <property type="match status" value="1"/>
</dbReference>
<dbReference type="InterPro" id="IPR013762">
    <property type="entry name" value="Integrase-like_cat_sf"/>
</dbReference>
<dbReference type="Proteomes" id="UP000180280">
    <property type="component" value="Unassembled WGS sequence"/>
</dbReference>
<evidence type="ECO:0000313" key="9">
    <source>
        <dbReference type="EMBL" id="OHX21036.1"/>
    </source>
</evidence>
<organism evidence="8 10">
    <name type="scientific">Chromobacterium sphagni</name>
    <dbReference type="NCBI Taxonomy" id="1903179"/>
    <lineage>
        <taxon>Bacteria</taxon>
        <taxon>Pseudomonadati</taxon>
        <taxon>Pseudomonadota</taxon>
        <taxon>Betaproteobacteria</taxon>
        <taxon>Neisseriales</taxon>
        <taxon>Chromobacteriaceae</taxon>
        <taxon>Chromobacterium</taxon>
    </lineage>
</organism>
<dbReference type="PROSITE" id="PS51900">
    <property type="entry name" value="CB"/>
    <property type="match status" value="1"/>
</dbReference>
<proteinExistence type="inferred from homology"/>
<protein>
    <submittedName>
        <fullName evidence="8">Integrase</fullName>
    </submittedName>
</protein>
<dbReference type="PANTHER" id="PTHR30349">
    <property type="entry name" value="PHAGE INTEGRASE-RELATED"/>
    <property type="match status" value="1"/>
</dbReference>
<evidence type="ECO:0000313" key="8">
    <source>
        <dbReference type="EMBL" id="OHX13168.1"/>
    </source>
</evidence>
<dbReference type="GO" id="GO:0003677">
    <property type="term" value="F:DNA binding"/>
    <property type="evidence" value="ECO:0007669"/>
    <property type="project" value="UniProtKB-UniRule"/>
</dbReference>
<evidence type="ECO:0000256" key="4">
    <source>
        <dbReference type="ARBA" id="ARBA00023172"/>
    </source>
</evidence>
<keyword evidence="3 5" id="KW-0238">DNA-binding</keyword>
<comment type="similarity">
    <text evidence="1">Belongs to the 'phage' integrase family.</text>
</comment>
<keyword evidence="2" id="KW-0229">DNA integration</keyword>
<dbReference type="RefSeq" id="WP_071110995.1">
    <property type="nucleotide sequence ID" value="NZ_MKCS01000001.1"/>
</dbReference>
<dbReference type="Proteomes" id="UP000180088">
    <property type="component" value="Unassembled WGS sequence"/>
</dbReference>
<dbReference type="InterPro" id="IPR011010">
    <property type="entry name" value="DNA_brk_join_enz"/>
</dbReference>
<dbReference type="InterPro" id="IPR002104">
    <property type="entry name" value="Integrase_catalytic"/>
</dbReference>